<dbReference type="GO" id="GO:0003677">
    <property type="term" value="F:DNA binding"/>
    <property type="evidence" value="ECO:0007669"/>
    <property type="project" value="InterPro"/>
</dbReference>
<evidence type="ECO:0000259" key="1">
    <source>
        <dbReference type="Pfam" id="PF01548"/>
    </source>
</evidence>
<dbReference type="EMBL" id="MT631117">
    <property type="protein sequence ID" value="QNO45430.1"/>
    <property type="molecule type" value="Genomic_DNA"/>
</dbReference>
<evidence type="ECO:0000313" key="5">
    <source>
        <dbReference type="EMBL" id="QNO43259.1"/>
    </source>
</evidence>
<dbReference type="NCBIfam" id="NF033542">
    <property type="entry name" value="transpos_IS110"/>
    <property type="match status" value="1"/>
</dbReference>
<feature type="domain" description="Transposase IS116/IS110/IS902 C-terminal" evidence="2">
    <location>
        <begin position="256"/>
        <end position="339"/>
    </location>
</feature>
<dbReference type="EMBL" id="MT631155">
    <property type="protein sequence ID" value="QNO45824.1"/>
    <property type="molecule type" value="Genomic_DNA"/>
</dbReference>
<proteinExistence type="predicted"/>
<dbReference type="InterPro" id="IPR003346">
    <property type="entry name" value="Transposase_20"/>
</dbReference>
<dbReference type="PANTHER" id="PTHR33055:SF15">
    <property type="entry name" value="TRANSPOSASE-RELATED"/>
    <property type="match status" value="1"/>
</dbReference>
<name>A0A7G9Y2D7_9EURY</name>
<evidence type="ECO:0000313" key="3">
    <source>
        <dbReference type="EMBL" id="QNO42171.1"/>
    </source>
</evidence>
<dbReference type="PANTHER" id="PTHR33055">
    <property type="entry name" value="TRANSPOSASE FOR INSERTION SEQUENCE ELEMENT IS1111A"/>
    <property type="match status" value="1"/>
</dbReference>
<protein>
    <submittedName>
        <fullName evidence="3">Uncharacterized protein</fullName>
    </submittedName>
</protein>
<accession>A0A7G9Y2D7</accession>
<dbReference type="Pfam" id="PF02371">
    <property type="entry name" value="Transposase_20"/>
    <property type="match status" value="1"/>
</dbReference>
<evidence type="ECO:0000313" key="6">
    <source>
        <dbReference type="EMBL" id="QNO44405.1"/>
    </source>
</evidence>
<feature type="domain" description="Transposase IS110-like N-terminal" evidence="1">
    <location>
        <begin position="10"/>
        <end position="156"/>
    </location>
</feature>
<dbReference type="GO" id="GO:0004803">
    <property type="term" value="F:transposase activity"/>
    <property type="evidence" value="ECO:0007669"/>
    <property type="project" value="InterPro"/>
</dbReference>
<sequence>MQPILESCGGLDVHKSMILACIAHGPLNKPPKFEIKKFPTMTNDLRKLREWLKEYGVTAVAMESTGIYWKPIFNILEDDFDIVLANAQHIKNVPGRKTDVKDCQWIAHLFRNGLISGSFIPPREIRELRDLTRTRKKLVGAMASEKNRVQKVLEDANIKISSVVSKVFGVSALAMICALMEKDELSADEIAEMAKGKLKKKVNQLVEALNGNVTDHHRFLLKQHLGHIDFLVEVIKEFDEEIQRRLVPYQKEFKDIQSVTGIKGVSAASVIAEIGVDMSRFPDEAHISSWAGVCPGNNESAGKKKSGKTRRGNNYLKATLTESAWAAARTKETAFSAMYRNIAGRRGTKRALVAVGHQILIEVYRVLKTGDRYQDAGAEAVTERRLKNREQRMVRELKRCGYDVSKVVA</sequence>
<dbReference type="EMBL" id="MT630715">
    <property type="protein sequence ID" value="QNO42171.1"/>
    <property type="molecule type" value="Genomic_DNA"/>
</dbReference>
<dbReference type="EMBL" id="MT630967">
    <property type="protein sequence ID" value="QNO44405.1"/>
    <property type="molecule type" value="Genomic_DNA"/>
</dbReference>
<organism evidence="3">
    <name type="scientific">Candidatus Methanogaster sp. ANME-2c ERB4</name>
    <dbReference type="NCBI Taxonomy" id="2759911"/>
    <lineage>
        <taxon>Archaea</taxon>
        <taxon>Methanobacteriati</taxon>
        <taxon>Methanobacteriota</taxon>
        <taxon>Stenosarchaea group</taxon>
        <taxon>Methanomicrobia</taxon>
        <taxon>Methanosarcinales</taxon>
        <taxon>ANME-2 cluster</taxon>
        <taxon>Candidatus Methanogasteraceae</taxon>
        <taxon>Candidatus Methanogaster</taxon>
    </lineage>
</organism>
<evidence type="ECO:0000313" key="8">
    <source>
        <dbReference type="EMBL" id="QNO45588.1"/>
    </source>
</evidence>
<dbReference type="InterPro" id="IPR002525">
    <property type="entry name" value="Transp_IS110-like_N"/>
</dbReference>
<dbReference type="InterPro" id="IPR047650">
    <property type="entry name" value="Transpos_IS110"/>
</dbReference>
<dbReference type="EMBL" id="MT630788">
    <property type="protein sequence ID" value="QNO43074.1"/>
    <property type="molecule type" value="Genomic_DNA"/>
</dbReference>
<gene>
    <name evidence="5" type="ORF">APKMFMID_00007</name>
    <name evidence="3" type="ORF">DFAMPKKG_00016</name>
    <name evidence="4" type="ORF">DICHBKDE_00015</name>
    <name evidence="7" type="ORF">EBNGKMBP_00001</name>
    <name evidence="9" type="ORF">LNPJLACJ_00001</name>
    <name evidence="8" type="ORF">MGFDKJCL_00023</name>
    <name evidence="6" type="ORF">MJOGPHEB_00001</name>
</gene>
<dbReference type="EMBL" id="MT631135">
    <property type="protein sequence ID" value="QNO45588.1"/>
    <property type="molecule type" value="Genomic_DNA"/>
</dbReference>
<evidence type="ECO:0000313" key="7">
    <source>
        <dbReference type="EMBL" id="QNO45430.1"/>
    </source>
</evidence>
<reference evidence="3" key="1">
    <citation type="submission" date="2020-06" db="EMBL/GenBank/DDBJ databases">
        <title>Unique genomic features of the anaerobic methanotrophic archaea.</title>
        <authorList>
            <person name="Chadwick G.L."/>
            <person name="Skennerton C.T."/>
            <person name="Laso-Perez R."/>
            <person name="Leu A.O."/>
            <person name="Speth D.R."/>
            <person name="Yu H."/>
            <person name="Morgan-Lang C."/>
            <person name="Hatzenpichler R."/>
            <person name="Goudeau D."/>
            <person name="Malmstrom R."/>
            <person name="Brazelton W.J."/>
            <person name="Woyke T."/>
            <person name="Hallam S.J."/>
            <person name="Tyson G.W."/>
            <person name="Wegener G."/>
            <person name="Boetius A."/>
            <person name="Orphan V."/>
        </authorList>
    </citation>
    <scope>NUCLEOTIDE SEQUENCE</scope>
</reference>
<evidence type="ECO:0000313" key="4">
    <source>
        <dbReference type="EMBL" id="QNO43074.1"/>
    </source>
</evidence>
<evidence type="ECO:0000313" key="9">
    <source>
        <dbReference type="EMBL" id="QNO45824.1"/>
    </source>
</evidence>
<evidence type="ECO:0000259" key="2">
    <source>
        <dbReference type="Pfam" id="PF02371"/>
    </source>
</evidence>
<dbReference type="Pfam" id="PF01548">
    <property type="entry name" value="DEDD_Tnp_IS110"/>
    <property type="match status" value="1"/>
</dbReference>
<dbReference type="EMBL" id="MT630802">
    <property type="protein sequence ID" value="QNO43259.1"/>
    <property type="molecule type" value="Genomic_DNA"/>
</dbReference>
<dbReference type="GO" id="GO:0006313">
    <property type="term" value="P:DNA transposition"/>
    <property type="evidence" value="ECO:0007669"/>
    <property type="project" value="InterPro"/>
</dbReference>
<dbReference type="AlphaFoldDB" id="A0A7G9Y2D7"/>